<sequence>METSMQYPIGQFRYEGADAAGLEHWIDEIAALPAKLRAATDGLNAEQLATPYRDGGWTVKQVVHHVADSHMNSFIRFKLALTEDRPTIKPYDEAAWAELEDGSGDDIGVSLALVEAVHIRWVRLLRSMTPDQFDRTFVHPESGETPLRRAVGLYAWHGNHHTAHITSLRERMGW</sequence>
<dbReference type="Pfam" id="PF12867">
    <property type="entry name" value="DinB_2"/>
    <property type="match status" value="1"/>
</dbReference>
<evidence type="ECO:0000256" key="5">
    <source>
        <dbReference type="HAMAP-Rule" id="MF_01256"/>
    </source>
</evidence>
<feature type="binding site" evidence="5">
    <location>
        <position position="65"/>
    </location>
    <ligand>
        <name>Zn(2+)</name>
        <dbReference type="ChEBI" id="CHEBI:29105"/>
    </ligand>
</feature>
<evidence type="ECO:0000256" key="4">
    <source>
        <dbReference type="ARBA" id="ARBA00022833"/>
    </source>
</evidence>
<accession>A0ABV6DSF3</accession>
<dbReference type="RefSeq" id="WP_377473032.1">
    <property type="nucleotide sequence ID" value="NZ_JBHLWN010000099.1"/>
</dbReference>
<comment type="cofactor">
    <cofactor evidence="5">
        <name>Zn(2+)</name>
        <dbReference type="ChEBI" id="CHEBI:29105"/>
    </cofactor>
    <text evidence="5">Binds 1 zinc ion per subunit.</text>
</comment>
<comment type="subcellular location">
    <subcellularLocation>
        <location evidence="5">Cytoplasm</location>
    </subcellularLocation>
</comment>
<keyword evidence="7" id="KW-0808">Transferase</keyword>
<keyword evidence="4 5" id="KW-0862">Zinc</keyword>
<evidence type="ECO:0000256" key="1">
    <source>
        <dbReference type="ARBA" id="ARBA00022490"/>
    </source>
</evidence>
<gene>
    <name evidence="7" type="ORF">ACFFK0_24595</name>
</gene>
<dbReference type="GO" id="GO:0016740">
    <property type="term" value="F:transferase activity"/>
    <property type="evidence" value="ECO:0007669"/>
    <property type="project" value="UniProtKB-KW"/>
</dbReference>
<dbReference type="InterPro" id="IPR024775">
    <property type="entry name" value="DinB-like"/>
</dbReference>
<dbReference type="SUPFAM" id="SSF109854">
    <property type="entry name" value="DinB/YfiT-like putative metalloenzymes"/>
    <property type="match status" value="1"/>
</dbReference>
<organism evidence="7 8">
    <name type="scientific">Paenibacillus chartarius</name>
    <dbReference type="NCBI Taxonomy" id="747481"/>
    <lineage>
        <taxon>Bacteria</taxon>
        <taxon>Bacillati</taxon>
        <taxon>Bacillota</taxon>
        <taxon>Bacilli</taxon>
        <taxon>Bacillales</taxon>
        <taxon>Paenibacillaceae</taxon>
        <taxon>Paenibacillus</taxon>
    </lineage>
</organism>
<keyword evidence="8" id="KW-1185">Reference proteome</keyword>
<evidence type="ECO:0000256" key="2">
    <source>
        <dbReference type="ARBA" id="ARBA00022723"/>
    </source>
</evidence>
<keyword evidence="2 5" id="KW-0479">Metal-binding</keyword>
<comment type="caution">
    <text evidence="7">The sequence shown here is derived from an EMBL/GenBank/DDBJ whole genome shotgun (WGS) entry which is preliminary data.</text>
</comment>
<dbReference type="Proteomes" id="UP001589776">
    <property type="component" value="Unassembled WGS sequence"/>
</dbReference>
<name>A0ABV6DSF3_9BACL</name>
<reference evidence="7 8" key="1">
    <citation type="submission" date="2024-09" db="EMBL/GenBank/DDBJ databases">
        <authorList>
            <person name="Sun Q."/>
            <person name="Mori K."/>
        </authorList>
    </citation>
    <scope>NUCLEOTIDE SEQUENCE [LARGE SCALE GENOMIC DNA]</scope>
    <source>
        <strain evidence="7 8">CCM 7759</strain>
    </source>
</reference>
<comment type="subunit">
    <text evidence="5">Homodimer.</text>
</comment>
<comment type="function">
    <text evidence="5">Possible metal-dependent hydrolase.</text>
</comment>
<dbReference type="InterPro" id="IPR034660">
    <property type="entry name" value="DinB/YfiT-like"/>
</dbReference>
<dbReference type="InterPro" id="IPR023774">
    <property type="entry name" value="Put_metal_dep_hydrolase_YfiT"/>
</dbReference>
<dbReference type="EC" id="3.-.-.-" evidence="5"/>
<feature type="binding site" evidence="5">
    <location>
        <position position="157"/>
    </location>
    <ligand>
        <name>Zn(2+)</name>
        <dbReference type="ChEBI" id="CHEBI:29105"/>
    </ligand>
</feature>
<comment type="similarity">
    <text evidence="5">Belongs to the metal hydrolase YfiT family.</text>
</comment>
<protein>
    <recommendedName>
        <fullName evidence="5">Putative metal-dependent hydrolase ACFFK0_24595</fullName>
        <ecNumber evidence="5">3.-.-.-</ecNumber>
    </recommendedName>
</protein>
<dbReference type="Gene3D" id="1.20.120.450">
    <property type="entry name" value="dinb family like domain"/>
    <property type="match status" value="1"/>
</dbReference>
<proteinExistence type="inferred from homology"/>
<dbReference type="NCBIfam" id="NF009807">
    <property type="entry name" value="PRK13291.1"/>
    <property type="match status" value="1"/>
</dbReference>
<feature type="domain" description="DinB-like" evidence="6">
    <location>
        <begin position="31"/>
        <end position="165"/>
    </location>
</feature>
<feature type="binding site" evidence="5">
    <location>
        <position position="161"/>
    </location>
    <ligand>
        <name>Zn(2+)</name>
        <dbReference type="ChEBI" id="CHEBI:29105"/>
    </ligand>
</feature>
<evidence type="ECO:0000313" key="7">
    <source>
        <dbReference type="EMBL" id="MFC0215579.1"/>
    </source>
</evidence>
<dbReference type="HAMAP" id="MF_01256">
    <property type="entry name" value="YfiT_hydrol"/>
    <property type="match status" value="1"/>
</dbReference>
<evidence type="ECO:0000313" key="8">
    <source>
        <dbReference type="Proteomes" id="UP001589776"/>
    </source>
</evidence>
<keyword evidence="3 5" id="KW-0378">Hydrolase</keyword>
<evidence type="ECO:0000256" key="3">
    <source>
        <dbReference type="ARBA" id="ARBA00022801"/>
    </source>
</evidence>
<dbReference type="EMBL" id="JBHLWN010000099">
    <property type="protein sequence ID" value="MFC0215579.1"/>
    <property type="molecule type" value="Genomic_DNA"/>
</dbReference>
<keyword evidence="1 5" id="KW-0963">Cytoplasm</keyword>
<evidence type="ECO:0000259" key="6">
    <source>
        <dbReference type="Pfam" id="PF12867"/>
    </source>
</evidence>